<feature type="DNA-binding region" description="HMG box" evidence="6">
    <location>
        <begin position="48"/>
        <end position="116"/>
    </location>
</feature>
<dbReference type="Pfam" id="PF00505">
    <property type="entry name" value="HMG_box"/>
    <property type="match status" value="1"/>
</dbReference>
<protein>
    <submittedName>
        <fullName evidence="9">SoxE</fullName>
    </submittedName>
</protein>
<sequence length="222" mass="25512">MSWGQERDRSEDKLEINEAVGKLVKIFDYDTILPQPTKGGGCMRRPHVKRPMNAFMVFAQAMRRRLSAERPSPHNAELSKSLGSMWKNLSEEEKLPFIKEADKLRTQHKKQHPDYKYQPRRRKPPLASASTPRVKRESSPDRNHIDFSGMPEISAALLMDGPPDGTELDQYLEPRPVPNYHELQPRYGTHTLTHHVPPPLYGPVPSHLHPPCIDCPHYVDHP</sequence>
<dbReference type="Proteomes" id="UP000005204">
    <property type="component" value="Unassembled WGS sequence"/>
</dbReference>
<keyword evidence="4" id="KW-0804">Transcription</keyword>
<keyword evidence="2" id="KW-0805">Transcription regulation</keyword>
<evidence type="ECO:0000313" key="9">
    <source>
        <dbReference type="EMBL" id="ADZ96251.1"/>
    </source>
</evidence>
<evidence type="ECO:0000259" key="8">
    <source>
        <dbReference type="PROSITE" id="PS50118"/>
    </source>
</evidence>
<accession>F5BAR0</accession>
<dbReference type="PANTHER" id="PTHR45803:SF5">
    <property type="entry name" value="SOX100B"/>
    <property type="match status" value="1"/>
</dbReference>
<dbReference type="Gene3D" id="1.10.30.10">
    <property type="entry name" value="High mobility group box domain"/>
    <property type="match status" value="1"/>
</dbReference>
<dbReference type="HOGENOM" id="CLU_113024_0_0_1"/>
<evidence type="ECO:0000256" key="4">
    <source>
        <dbReference type="ARBA" id="ARBA00023163"/>
    </source>
</evidence>
<reference evidence="11" key="1">
    <citation type="journal article" date="2008" name="Insect Biochem. Mol. Biol.">
        <title>The genome of a lepidopteran model insect, the silkworm Bombyx mori.</title>
        <authorList>
            <consortium name="International Silkworm Genome Consortium"/>
        </authorList>
    </citation>
    <scope>NUCLEOTIDE SEQUENCE [LARGE SCALE GENOMIC DNA]</scope>
    <source>
        <strain evidence="11">p50T</strain>
    </source>
</reference>
<feature type="region of interest" description="Disordered" evidence="7">
    <location>
        <begin position="105"/>
        <end position="147"/>
    </location>
</feature>
<gene>
    <name evidence="10" type="primary">100862769</name>
</gene>
<dbReference type="EMBL" id="HQ728280">
    <property type="protein sequence ID" value="ADZ96251.1"/>
    <property type="molecule type" value="mRNA"/>
</dbReference>
<evidence type="ECO:0000256" key="5">
    <source>
        <dbReference type="ARBA" id="ARBA00023242"/>
    </source>
</evidence>
<feature type="domain" description="HMG box" evidence="8">
    <location>
        <begin position="48"/>
        <end position="116"/>
    </location>
</feature>
<proteinExistence type="evidence at transcript level"/>
<keyword evidence="11" id="KW-1185">Reference proteome</keyword>
<dbReference type="GO" id="GO:0000981">
    <property type="term" value="F:DNA-binding transcription factor activity, RNA polymerase II-specific"/>
    <property type="evidence" value="ECO:0007669"/>
    <property type="project" value="TreeGrafter"/>
</dbReference>
<organism evidence="9">
    <name type="scientific">Bombyx mori</name>
    <name type="common">Silk moth</name>
    <dbReference type="NCBI Taxonomy" id="7091"/>
    <lineage>
        <taxon>Eukaryota</taxon>
        <taxon>Metazoa</taxon>
        <taxon>Ecdysozoa</taxon>
        <taxon>Arthropoda</taxon>
        <taxon>Hexapoda</taxon>
        <taxon>Insecta</taxon>
        <taxon>Pterygota</taxon>
        <taxon>Neoptera</taxon>
        <taxon>Endopterygota</taxon>
        <taxon>Lepidoptera</taxon>
        <taxon>Glossata</taxon>
        <taxon>Ditrysia</taxon>
        <taxon>Bombycoidea</taxon>
        <taxon>Bombycidae</taxon>
        <taxon>Bombycinae</taxon>
        <taxon>Bombyx</taxon>
    </lineage>
</organism>
<evidence type="ECO:0000256" key="1">
    <source>
        <dbReference type="ARBA" id="ARBA00004123"/>
    </source>
</evidence>
<dbReference type="GO" id="GO:0000978">
    <property type="term" value="F:RNA polymerase II cis-regulatory region sequence-specific DNA binding"/>
    <property type="evidence" value="ECO:0007669"/>
    <property type="project" value="TreeGrafter"/>
</dbReference>
<evidence type="ECO:0000256" key="7">
    <source>
        <dbReference type="SAM" id="MobiDB-lite"/>
    </source>
</evidence>
<feature type="compositionally biased region" description="Basic and acidic residues" evidence="7">
    <location>
        <begin position="134"/>
        <end position="145"/>
    </location>
</feature>
<reference evidence="9" key="2">
    <citation type="submission" date="2010-12" db="EMBL/GenBank/DDBJ databases">
        <title>Cloning and expression of SoxE gene from Bombyx mori.</title>
        <authorList>
            <person name="Wei L."/>
            <person name="Cheng D.J."/>
            <person name="Peng L.N."/>
            <person name="Pan M.H."/>
            <person name="Lu C."/>
        </authorList>
    </citation>
    <scope>NUCLEOTIDE SEQUENCE</scope>
</reference>
<dbReference type="EnsemblMetazoa" id="NM_001256996.1">
    <property type="protein sequence ID" value="NP_001243925.1"/>
    <property type="gene ID" value="LOC100862769"/>
</dbReference>
<keyword evidence="3 6" id="KW-0238">DNA-binding</keyword>
<reference evidence="10" key="3">
    <citation type="submission" date="2022-06" db="UniProtKB">
        <authorList>
            <consortium name="EnsemblMetazoa"/>
        </authorList>
    </citation>
    <scope>IDENTIFICATION</scope>
    <source>
        <strain evidence="10">p50T (Dazao)</strain>
    </source>
</reference>
<dbReference type="InterPro" id="IPR009071">
    <property type="entry name" value="HMG_box_dom"/>
</dbReference>
<keyword evidence="5 6" id="KW-0539">Nucleus</keyword>
<evidence type="ECO:0000313" key="11">
    <source>
        <dbReference type="Proteomes" id="UP000005204"/>
    </source>
</evidence>
<dbReference type="KEGG" id="bmor:100862769"/>
<dbReference type="SUPFAM" id="SSF47095">
    <property type="entry name" value="HMG-box"/>
    <property type="match status" value="1"/>
</dbReference>
<evidence type="ECO:0000256" key="3">
    <source>
        <dbReference type="ARBA" id="ARBA00023125"/>
    </source>
</evidence>
<dbReference type="InterPro" id="IPR036910">
    <property type="entry name" value="HMG_box_dom_sf"/>
</dbReference>
<name>F5BAR0_BOMMO</name>
<dbReference type="FunFam" id="1.10.30.10:FF:000051">
    <property type="entry name" value="Transcription factor Sox-10"/>
    <property type="match status" value="1"/>
</dbReference>
<dbReference type="InterPro" id="IPR050917">
    <property type="entry name" value="SOX_TF"/>
</dbReference>
<comment type="subcellular location">
    <subcellularLocation>
        <location evidence="1">Nucleus</location>
    </subcellularLocation>
</comment>
<dbReference type="PROSITE" id="PS50118">
    <property type="entry name" value="HMG_BOX_2"/>
    <property type="match status" value="1"/>
</dbReference>
<dbReference type="SMART" id="SM00398">
    <property type="entry name" value="HMG"/>
    <property type="match status" value="1"/>
</dbReference>
<evidence type="ECO:0000256" key="6">
    <source>
        <dbReference type="PROSITE-ProRule" id="PRU00267"/>
    </source>
</evidence>
<dbReference type="GO" id="GO:0005634">
    <property type="term" value="C:nucleus"/>
    <property type="evidence" value="ECO:0007669"/>
    <property type="project" value="UniProtKB-SubCell"/>
</dbReference>
<dbReference type="PANTHER" id="PTHR45803">
    <property type="entry name" value="SOX100B"/>
    <property type="match status" value="1"/>
</dbReference>
<dbReference type="AlphaFoldDB" id="F5BAR0"/>
<evidence type="ECO:0000256" key="2">
    <source>
        <dbReference type="ARBA" id="ARBA00023015"/>
    </source>
</evidence>
<dbReference type="OrthoDB" id="6247875at2759"/>
<evidence type="ECO:0000313" key="10">
    <source>
        <dbReference type="EnsemblMetazoa" id="NP_001243925.1"/>
    </source>
</evidence>